<dbReference type="Proteomes" id="UP000015241">
    <property type="component" value="Unassembled WGS sequence"/>
</dbReference>
<organism evidence="2 3">
    <name type="scientific">Fomitopsis schrenkii</name>
    <name type="common">Brown rot fungus</name>
    <dbReference type="NCBI Taxonomy" id="2126942"/>
    <lineage>
        <taxon>Eukaryota</taxon>
        <taxon>Fungi</taxon>
        <taxon>Dikarya</taxon>
        <taxon>Basidiomycota</taxon>
        <taxon>Agaricomycotina</taxon>
        <taxon>Agaricomycetes</taxon>
        <taxon>Polyporales</taxon>
        <taxon>Fomitopsis</taxon>
    </lineage>
</organism>
<evidence type="ECO:0000313" key="3">
    <source>
        <dbReference type="Proteomes" id="UP000015241"/>
    </source>
</evidence>
<dbReference type="OrthoDB" id="2801260at2759"/>
<dbReference type="STRING" id="743788.S8E2Q3"/>
<dbReference type="HOGENOM" id="CLU_792355_0_0_1"/>
<keyword evidence="1" id="KW-0732">Signal</keyword>
<accession>S8E2Q3</accession>
<name>S8E2Q3_FOMSC</name>
<proteinExistence type="predicted"/>
<feature type="chain" id="PRO_5004549921" evidence="1">
    <location>
        <begin position="21"/>
        <end position="350"/>
    </location>
</feature>
<evidence type="ECO:0000256" key="1">
    <source>
        <dbReference type="SAM" id="SignalP"/>
    </source>
</evidence>
<protein>
    <submittedName>
        <fullName evidence="2">Uncharacterized protein</fullName>
    </submittedName>
</protein>
<evidence type="ECO:0000313" key="2">
    <source>
        <dbReference type="EMBL" id="EPS99062.1"/>
    </source>
</evidence>
<gene>
    <name evidence="2" type="ORF">FOMPIDRAFT_1017216</name>
</gene>
<keyword evidence="3" id="KW-1185">Reference proteome</keyword>
<reference evidence="2 3" key="1">
    <citation type="journal article" date="2012" name="Science">
        <title>The Paleozoic origin of enzymatic lignin decomposition reconstructed from 31 fungal genomes.</title>
        <authorList>
            <person name="Floudas D."/>
            <person name="Binder M."/>
            <person name="Riley R."/>
            <person name="Barry K."/>
            <person name="Blanchette R.A."/>
            <person name="Henrissat B."/>
            <person name="Martinez A.T."/>
            <person name="Otillar R."/>
            <person name="Spatafora J.W."/>
            <person name="Yadav J.S."/>
            <person name="Aerts A."/>
            <person name="Benoit I."/>
            <person name="Boyd A."/>
            <person name="Carlson A."/>
            <person name="Copeland A."/>
            <person name="Coutinho P.M."/>
            <person name="de Vries R.P."/>
            <person name="Ferreira P."/>
            <person name="Findley K."/>
            <person name="Foster B."/>
            <person name="Gaskell J."/>
            <person name="Glotzer D."/>
            <person name="Gorecki P."/>
            <person name="Heitman J."/>
            <person name="Hesse C."/>
            <person name="Hori C."/>
            <person name="Igarashi K."/>
            <person name="Jurgens J.A."/>
            <person name="Kallen N."/>
            <person name="Kersten P."/>
            <person name="Kohler A."/>
            <person name="Kuees U."/>
            <person name="Kumar T.K.A."/>
            <person name="Kuo A."/>
            <person name="LaButti K."/>
            <person name="Larrondo L.F."/>
            <person name="Lindquist E."/>
            <person name="Ling A."/>
            <person name="Lombard V."/>
            <person name="Lucas S."/>
            <person name="Lundell T."/>
            <person name="Martin R."/>
            <person name="McLaughlin D.J."/>
            <person name="Morgenstern I."/>
            <person name="Morin E."/>
            <person name="Murat C."/>
            <person name="Nagy L.G."/>
            <person name="Nolan M."/>
            <person name="Ohm R.A."/>
            <person name="Patyshakuliyeva A."/>
            <person name="Rokas A."/>
            <person name="Ruiz-Duenas F.J."/>
            <person name="Sabat G."/>
            <person name="Salamov A."/>
            <person name="Samejima M."/>
            <person name="Schmutz J."/>
            <person name="Slot J.C."/>
            <person name="St John F."/>
            <person name="Stenlid J."/>
            <person name="Sun H."/>
            <person name="Sun S."/>
            <person name="Syed K."/>
            <person name="Tsang A."/>
            <person name="Wiebenga A."/>
            <person name="Young D."/>
            <person name="Pisabarro A."/>
            <person name="Eastwood D.C."/>
            <person name="Martin F."/>
            <person name="Cullen D."/>
            <person name="Grigoriev I.V."/>
            <person name="Hibbett D.S."/>
        </authorList>
    </citation>
    <scope>NUCLEOTIDE SEQUENCE</scope>
    <source>
        <strain evidence="3">FP-58527</strain>
    </source>
</reference>
<dbReference type="AlphaFoldDB" id="S8E2Q3"/>
<feature type="signal peptide" evidence="1">
    <location>
        <begin position="1"/>
        <end position="20"/>
    </location>
</feature>
<dbReference type="InParanoid" id="S8E2Q3"/>
<sequence>MRTSAVIVAAVLISAPTALPTPPINRGSEETAHYFPARIQHEHGLGHEMDQHPTPYAGYDGQSYRRPRSVRRSPLAFEHSIERYPHPRYTYSRQANRIYGRTEGEALPAKTIVTAVKDAAKYGADVLTYGTDAWQAFEAGKSLWNGTKWRREDDASGTVLLQSGGSTPLVPQGSGAISTQGVVQVGKDAVEIGKAVHDAWDAGKDAWHQIKGRPTDAGAMSSQKSLKARHDVHDGYESGKDAFETGDDAYYQFKSRSMGSGAISAGQVVHVANDVWTIGQNAYGAYKAGKDALKQLKSRPTKRSTSGAPWAGSGALQIGEDAYDAYRAGRGEWHVGREEPRALFDLEELE</sequence>
<dbReference type="EMBL" id="KE504159">
    <property type="protein sequence ID" value="EPS99062.1"/>
    <property type="molecule type" value="Genomic_DNA"/>
</dbReference>